<keyword evidence="7 11" id="KW-0418">Kinase</keyword>
<dbReference type="AlphaFoldDB" id="A0A0J0YUP4"/>
<protein>
    <recommendedName>
        <fullName evidence="11">Isocitrate dehydrogenase kinase/phosphatase</fullName>
        <shortName evidence="11">IDH kinase/phosphatase</shortName>
        <shortName evidence="11">IDHK/P</shortName>
        <ecNumber evidence="11">2.7.11.5</ecNumber>
        <ecNumber evidence="11">3.1.3.-</ecNumber>
    </recommendedName>
</protein>
<evidence type="ECO:0000256" key="5">
    <source>
        <dbReference type="ARBA" id="ARBA00022679"/>
    </source>
</evidence>
<dbReference type="HAMAP" id="MF_00747">
    <property type="entry name" value="AceK"/>
    <property type="match status" value="1"/>
</dbReference>
<dbReference type="OrthoDB" id="5287793at2"/>
<dbReference type="PIRSF" id="PIRSF000719">
    <property type="entry name" value="AceK"/>
    <property type="match status" value="1"/>
</dbReference>
<organism evidence="14 15">
    <name type="scientific">Neisseria arctica</name>
    <dbReference type="NCBI Taxonomy" id="1470200"/>
    <lineage>
        <taxon>Bacteria</taxon>
        <taxon>Pseudomonadati</taxon>
        <taxon>Pseudomonadota</taxon>
        <taxon>Betaproteobacteria</taxon>
        <taxon>Neisseriales</taxon>
        <taxon>Neisseriaceae</taxon>
        <taxon>Neisseria</taxon>
    </lineage>
</organism>
<evidence type="ECO:0000256" key="8">
    <source>
        <dbReference type="ARBA" id="ARBA00022801"/>
    </source>
</evidence>
<evidence type="ECO:0000256" key="9">
    <source>
        <dbReference type="ARBA" id="ARBA00022840"/>
    </source>
</evidence>
<dbReference type="NCBIfam" id="NF002804">
    <property type="entry name" value="PRK02946.1"/>
    <property type="match status" value="1"/>
</dbReference>
<evidence type="ECO:0000256" key="7">
    <source>
        <dbReference type="ARBA" id="ARBA00022777"/>
    </source>
</evidence>
<comment type="caution">
    <text evidence="14">The sequence shown here is derived from an EMBL/GenBank/DDBJ whole genome shotgun (WGS) entry which is preliminary data.</text>
</comment>
<dbReference type="Pfam" id="PF06315">
    <property type="entry name" value="AceK_kinase"/>
    <property type="match status" value="1"/>
</dbReference>
<evidence type="ECO:0000256" key="2">
    <source>
        <dbReference type="ARBA" id="ARBA00022490"/>
    </source>
</evidence>
<keyword evidence="3 11" id="KW-0723">Serine/threonine-protein kinase</keyword>
<dbReference type="InterPro" id="IPR046854">
    <property type="entry name" value="AceK_regulatory"/>
</dbReference>
<comment type="catalytic activity">
    <reaction evidence="11">
        <text>L-seryl-[isocitrate dehydrogenase] + ATP = O-phospho-L-seryl-[isocitrate dehydrogenase] + ADP + H(+)</text>
        <dbReference type="Rhea" id="RHEA:43540"/>
        <dbReference type="Rhea" id="RHEA-COMP:10605"/>
        <dbReference type="Rhea" id="RHEA-COMP:10606"/>
        <dbReference type="ChEBI" id="CHEBI:15378"/>
        <dbReference type="ChEBI" id="CHEBI:29999"/>
        <dbReference type="ChEBI" id="CHEBI:30616"/>
        <dbReference type="ChEBI" id="CHEBI:83421"/>
        <dbReference type="ChEBI" id="CHEBI:456216"/>
        <dbReference type="EC" id="2.7.11.5"/>
    </reaction>
</comment>
<evidence type="ECO:0000256" key="3">
    <source>
        <dbReference type="ARBA" id="ARBA00022527"/>
    </source>
</evidence>
<proteinExistence type="inferred from homology"/>
<dbReference type="STRING" id="1470200.PL75_00215"/>
<dbReference type="EC" id="2.7.11.5" evidence="11"/>
<dbReference type="GO" id="GO:0016208">
    <property type="term" value="F:AMP binding"/>
    <property type="evidence" value="ECO:0007669"/>
    <property type="project" value="TreeGrafter"/>
</dbReference>
<evidence type="ECO:0000256" key="4">
    <source>
        <dbReference type="ARBA" id="ARBA00022532"/>
    </source>
</evidence>
<dbReference type="GO" id="GO:0008772">
    <property type="term" value="F:[isocitrate dehydrogenase (NADP+)] kinase activity"/>
    <property type="evidence" value="ECO:0007669"/>
    <property type="project" value="UniProtKB-UniRule"/>
</dbReference>
<feature type="binding site" evidence="11">
    <location>
        <position position="344"/>
    </location>
    <ligand>
        <name>ATP</name>
        <dbReference type="ChEBI" id="CHEBI:30616"/>
    </ligand>
</feature>
<evidence type="ECO:0000313" key="14">
    <source>
        <dbReference type="EMBL" id="KLT73806.1"/>
    </source>
</evidence>
<dbReference type="EMBL" id="JTDO01000001">
    <property type="protein sequence ID" value="KLT73806.1"/>
    <property type="molecule type" value="Genomic_DNA"/>
</dbReference>
<dbReference type="InterPro" id="IPR046855">
    <property type="entry name" value="AceK_kinase"/>
</dbReference>
<name>A0A0J0YUP4_9NEIS</name>
<dbReference type="GO" id="GO:0005737">
    <property type="term" value="C:cytoplasm"/>
    <property type="evidence" value="ECO:0007669"/>
    <property type="project" value="UniProtKB-SubCell"/>
</dbReference>
<keyword evidence="4 11" id="KW-0816">Tricarboxylic acid cycle</keyword>
<evidence type="ECO:0000256" key="1">
    <source>
        <dbReference type="ARBA" id="ARBA00022435"/>
    </source>
</evidence>
<keyword evidence="2 11" id="KW-0963">Cytoplasm</keyword>
<evidence type="ECO:0000259" key="12">
    <source>
        <dbReference type="Pfam" id="PF06315"/>
    </source>
</evidence>
<feature type="active site" evidence="11">
    <location>
        <position position="379"/>
    </location>
</feature>
<dbReference type="Pfam" id="PF20423">
    <property type="entry name" value="AceK_regulatory"/>
    <property type="match status" value="1"/>
</dbReference>
<feature type="domain" description="Isocitrate dehydrogenase kinase/phosphatase (AceK) regulatory" evidence="13">
    <location>
        <begin position="15"/>
        <end position="316"/>
    </location>
</feature>
<evidence type="ECO:0000313" key="15">
    <source>
        <dbReference type="Proteomes" id="UP000036027"/>
    </source>
</evidence>
<sequence>MTRQQLSQLQGRAVAETMLAGFNKHYRLYREVTAKAKAFFEERNWRGIQDLVATRIQMYDQRVSEAVDTLRREHAANALSDEVWAAAKTEYIALLVNHKQPELAETFFNSVSTRLLSKEYYNNQFIFVKPATSTEYIDSDPPTFSSFYPSKQGLRGCMRDILFHFGWNVPFAHIGKDISNILRAAKRHFQTDWPPEEMNLHVQVLNSPFYRNKGAYIFGQIINGSVRHPFALAVLHNANGKLIVDTALFDPKQIAVLFSFARAYFLVDMPVPSGYVRFLHNMLPVRSIGDLYTMVGLHKQGKNIWWREFTQHLQYSHDQFILAPGVKGLVMTVFTLPSFPYVFKVIKDKFGPNKDFDREYVRQKYLLVKKHDRVGRMTDILEFSNVPLPKNRCSEEFIEEMRTLAPEQIEENDDWLIIKHVYVEYRLKPLNLFMQQAKPAEKAAAVIDYGYALKELASANIFPGDMLYKNFGMTRFGRVIFYDYDEIEYMTDCNFRAIPPAPNPEFEMSGEVWYPVHKGDVFPEEFGPFLLGEPDVKQVFLQHHKDLLTPEFWQGKKALLEQGLFDDFYPYPQSVRFTPDKVAKGLMDHTDV</sequence>
<evidence type="ECO:0000259" key="13">
    <source>
        <dbReference type="Pfam" id="PF20423"/>
    </source>
</evidence>
<reference evidence="14 15" key="1">
    <citation type="submission" date="2014-11" db="EMBL/GenBank/DDBJ databases">
        <title>Genome of a novel goose pathogen.</title>
        <authorList>
            <person name="Hansen C.M."/>
            <person name="Hueffer K."/>
            <person name="Choi S.C."/>
        </authorList>
    </citation>
    <scope>NUCLEOTIDE SEQUENCE [LARGE SCALE GENOMIC DNA]</scope>
    <source>
        <strain evidence="14 15">KH1503</strain>
    </source>
</reference>
<accession>A0A0J0YUP4</accession>
<dbReference type="GO" id="GO:0006099">
    <property type="term" value="P:tricarboxylic acid cycle"/>
    <property type="evidence" value="ECO:0007669"/>
    <property type="project" value="UniProtKB-UniRule"/>
</dbReference>
<keyword evidence="10 11" id="KW-0904">Protein phosphatase</keyword>
<dbReference type="PANTHER" id="PTHR39559:SF1">
    <property type="entry name" value="ISOCITRATE DEHYDROGENASE KINASE_PHOSPHATASE"/>
    <property type="match status" value="1"/>
</dbReference>
<gene>
    <name evidence="11" type="primary">aceK</name>
    <name evidence="14" type="ORF">PL75_00215</name>
</gene>
<dbReference type="PANTHER" id="PTHR39559">
    <property type="match status" value="1"/>
</dbReference>
<evidence type="ECO:0000256" key="11">
    <source>
        <dbReference type="HAMAP-Rule" id="MF_00747"/>
    </source>
</evidence>
<comment type="similarity">
    <text evidence="11">Belongs to the AceK family.</text>
</comment>
<dbReference type="GO" id="GO:0005524">
    <property type="term" value="F:ATP binding"/>
    <property type="evidence" value="ECO:0007669"/>
    <property type="project" value="UniProtKB-UniRule"/>
</dbReference>
<dbReference type="Proteomes" id="UP000036027">
    <property type="component" value="Unassembled WGS sequence"/>
</dbReference>
<keyword evidence="1 11" id="KW-0329">Glyoxylate bypass</keyword>
<comment type="subcellular location">
    <subcellularLocation>
        <location evidence="11">Cytoplasm</location>
    </subcellularLocation>
</comment>
<feature type="binding site" evidence="11">
    <location>
        <begin position="323"/>
        <end position="329"/>
    </location>
    <ligand>
        <name>ATP</name>
        <dbReference type="ChEBI" id="CHEBI:30616"/>
    </ligand>
</feature>
<dbReference type="GO" id="GO:0006097">
    <property type="term" value="P:glyoxylate cycle"/>
    <property type="evidence" value="ECO:0007669"/>
    <property type="project" value="UniProtKB-UniRule"/>
</dbReference>
<feature type="domain" description="Isocitrate dehydrogenase kinase/phosphatase (AceK) kinase" evidence="12">
    <location>
        <begin position="318"/>
        <end position="573"/>
    </location>
</feature>
<keyword evidence="15" id="KW-1185">Reference proteome</keyword>
<evidence type="ECO:0000256" key="6">
    <source>
        <dbReference type="ARBA" id="ARBA00022741"/>
    </source>
</evidence>
<keyword evidence="9 11" id="KW-0067">ATP-binding</keyword>
<dbReference type="GO" id="GO:0004674">
    <property type="term" value="F:protein serine/threonine kinase activity"/>
    <property type="evidence" value="ECO:0007669"/>
    <property type="project" value="UniProtKB-KW"/>
</dbReference>
<dbReference type="EC" id="3.1.3.-" evidence="11"/>
<dbReference type="InterPro" id="IPR010452">
    <property type="entry name" value="Isocitrate_DH_AceK"/>
</dbReference>
<comment type="function">
    <text evidence="11">Bifunctional enzyme which can phosphorylate or dephosphorylate isocitrate dehydrogenase (IDH) on a specific serine residue. This is a regulatory mechanism which enables bacteria to bypass the Krebs cycle via the glyoxylate shunt in response to the source of carbon. When bacteria are grown on glucose, IDH is fully active and unphosphorylated, but when grown on acetate or ethanol, the activity of IDH declines drastically concomitant with its phosphorylation.</text>
</comment>
<dbReference type="GO" id="GO:0004721">
    <property type="term" value="F:phosphoprotein phosphatase activity"/>
    <property type="evidence" value="ECO:0007669"/>
    <property type="project" value="UniProtKB-KW"/>
</dbReference>
<keyword evidence="8 11" id="KW-0378">Hydrolase</keyword>
<evidence type="ECO:0000256" key="10">
    <source>
        <dbReference type="ARBA" id="ARBA00022912"/>
    </source>
</evidence>
<dbReference type="RefSeq" id="WP_047759898.1">
    <property type="nucleotide sequence ID" value="NZ_CP091510.1"/>
</dbReference>
<dbReference type="PATRIC" id="fig|1470200.3.peg.49"/>
<dbReference type="GO" id="GO:0006006">
    <property type="term" value="P:glucose metabolic process"/>
    <property type="evidence" value="ECO:0007669"/>
    <property type="project" value="InterPro"/>
</dbReference>
<keyword evidence="6 11" id="KW-0547">Nucleotide-binding</keyword>
<keyword evidence="5 11" id="KW-0808">Transferase</keyword>